<gene>
    <name evidence="2" type="ORF">B1207_02300</name>
</gene>
<name>A0A364LLV4_9GAMM</name>
<reference evidence="2 3" key="1">
    <citation type="submission" date="2017-02" db="EMBL/GenBank/DDBJ databases">
        <title>Legionella quilivanii strain from human: case report and whole genome sequencing analysis.</title>
        <authorList>
            <person name="Lalancette C."/>
            <person name="Leduc J.-M."/>
            <person name="Levesque S."/>
            <person name="Fournier E."/>
            <person name="Saoud J."/>
            <person name="Faucher S.P."/>
            <person name="Bernard K."/>
            <person name="Martineau C."/>
            <person name="Longtin J."/>
        </authorList>
    </citation>
    <scope>NUCLEOTIDE SEQUENCE [LARGE SCALE GENOMIC DNA]</scope>
    <source>
        <strain evidence="2 3">ID143958</strain>
    </source>
</reference>
<feature type="domain" description="Methyltransferase type 11" evidence="1">
    <location>
        <begin position="80"/>
        <end position="126"/>
    </location>
</feature>
<dbReference type="SUPFAM" id="SSF53335">
    <property type="entry name" value="S-adenosyl-L-methionine-dependent methyltransferases"/>
    <property type="match status" value="1"/>
</dbReference>
<proteinExistence type="predicted"/>
<protein>
    <recommendedName>
        <fullName evidence="1">Methyltransferase type 11 domain-containing protein</fullName>
    </recommendedName>
</protein>
<evidence type="ECO:0000313" key="2">
    <source>
        <dbReference type="EMBL" id="RAP37843.1"/>
    </source>
</evidence>
<dbReference type="Gene3D" id="3.40.50.150">
    <property type="entry name" value="Vaccinia Virus protein VP39"/>
    <property type="match status" value="1"/>
</dbReference>
<dbReference type="Pfam" id="PF08241">
    <property type="entry name" value="Methyltransf_11"/>
    <property type="match status" value="1"/>
</dbReference>
<dbReference type="RefSeq" id="WP_146739998.1">
    <property type="nucleotide sequence ID" value="NZ_MVJN01000002.1"/>
</dbReference>
<evidence type="ECO:0000259" key="1">
    <source>
        <dbReference type="Pfam" id="PF08241"/>
    </source>
</evidence>
<dbReference type="InterPro" id="IPR029063">
    <property type="entry name" value="SAM-dependent_MTases_sf"/>
</dbReference>
<accession>A0A364LLV4</accession>
<dbReference type="InterPro" id="IPR013216">
    <property type="entry name" value="Methyltransf_11"/>
</dbReference>
<sequence>MSLEKQKSRFRMLDEWFLSEPGLSVSKAFCQELQPLKELLHGECLLQLGCCGQNEWLPLLRYQHKWIATPHSNVNLSTFISELDLLPLDRNSVDCVLAPLTLEGTSRMAVVDEIDRILKPMGYAVFLGINPISLWGARLRWSEDLCFGHTRSTTRSAFSLKRAMIHRGFIQCHLSYFHYIPPCSNPLWIQRFKVLNQLSKMISILPSGFYCLVMKKYQEDPIHPQAITFKEQLAEMRIRPAQQGCNSEQTR</sequence>
<dbReference type="AlphaFoldDB" id="A0A364LLV4"/>
<comment type="caution">
    <text evidence="2">The sequence shown here is derived from an EMBL/GenBank/DDBJ whole genome shotgun (WGS) entry which is preliminary data.</text>
</comment>
<evidence type="ECO:0000313" key="3">
    <source>
        <dbReference type="Proteomes" id="UP000249458"/>
    </source>
</evidence>
<dbReference type="EMBL" id="MVJN01000002">
    <property type="protein sequence ID" value="RAP37843.1"/>
    <property type="molecule type" value="Genomic_DNA"/>
</dbReference>
<organism evidence="2 3">
    <name type="scientific">Legionella quinlivanii</name>
    <dbReference type="NCBI Taxonomy" id="45073"/>
    <lineage>
        <taxon>Bacteria</taxon>
        <taxon>Pseudomonadati</taxon>
        <taxon>Pseudomonadota</taxon>
        <taxon>Gammaproteobacteria</taxon>
        <taxon>Legionellales</taxon>
        <taxon>Legionellaceae</taxon>
        <taxon>Legionella</taxon>
    </lineage>
</organism>
<dbReference type="Proteomes" id="UP000249458">
    <property type="component" value="Unassembled WGS sequence"/>
</dbReference>
<dbReference type="GO" id="GO:0008757">
    <property type="term" value="F:S-adenosylmethionine-dependent methyltransferase activity"/>
    <property type="evidence" value="ECO:0007669"/>
    <property type="project" value="InterPro"/>
</dbReference>